<organism evidence="1 2">
    <name type="scientific">Alcaligenes xylosoxydans xylosoxydans</name>
    <name type="common">Achromobacter xylosoxidans</name>
    <dbReference type="NCBI Taxonomy" id="85698"/>
    <lineage>
        <taxon>Bacteria</taxon>
        <taxon>Pseudomonadati</taxon>
        <taxon>Pseudomonadota</taxon>
        <taxon>Betaproteobacteria</taxon>
        <taxon>Burkholderiales</taxon>
        <taxon>Alcaligenaceae</taxon>
        <taxon>Achromobacter</taxon>
    </lineage>
</organism>
<dbReference type="NCBIfam" id="NF047581">
    <property type="entry name" value="gp105_phage_fam"/>
    <property type="match status" value="1"/>
</dbReference>
<gene>
    <name evidence="1" type="ORF">AL504_08780</name>
</gene>
<dbReference type="Proteomes" id="UP000060602">
    <property type="component" value="Chromosome"/>
</dbReference>
<accession>A0A120LH53</accession>
<reference evidence="2" key="1">
    <citation type="submission" date="2015-12" db="EMBL/GenBank/DDBJ databases">
        <title>FDA dAtabase for Regulatory Grade micrObial Sequences (FDA-ARGOS): Supporting development and validation of Infectious Disease Dx tests.</title>
        <authorList>
            <person name="Case J."/>
            <person name="Tallon L."/>
            <person name="Sadzewicz L."/>
            <person name="Sengamalay N."/>
            <person name="Ott S."/>
            <person name="Godinez A."/>
            <person name="Nagaraj S."/>
            <person name="Nadendla S."/>
            <person name="Sichtig H."/>
        </authorList>
    </citation>
    <scope>NUCLEOTIDE SEQUENCE [LARGE SCALE GENOMIC DNA]</scope>
    <source>
        <strain evidence="2">FDAARGOS_147</strain>
    </source>
</reference>
<evidence type="ECO:0000313" key="1">
    <source>
        <dbReference type="EMBL" id="AMG36113.1"/>
    </source>
</evidence>
<dbReference type="Pfam" id="PF11681">
    <property type="entry name" value="Phage_Tube_PhiTE"/>
    <property type="match status" value="1"/>
</dbReference>
<proteinExistence type="predicted"/>
<dbReference type="EMBL" id="CP014060">
    <property type="protein sequence ID" value="AMG36113.1"/>
    <property type="molecule type" value="Genomic_DNA"/>
</dbReference>
<evidence type="ECO:0000313" key="2">
    <source>
        <dbReference type="Proteomes" id="UP000060602"/>
    </source>
</evidence>
<dbReference type="AlphaFoldDB" id="A0A120LH53"/>
<dbReference type="RefSeq" id="WP_061071828.1">
    <property type="nucleotide sequence ID" value="NZ_CP014060.2"/>
</dbReference>
<name>A0A120LH53_ALCXX</name>
<sequence length="142" mass="14594">MSVKSYAPSRVKIVMGAIALSGLAEDTFVTVAEIGEGITSVSGVDGEVARAMSRDTRLRITVTLLQTSASNALLSALHQADKATDGDGAVPVAVTDLRGKSLHAADSAWIVKNPEAGYGAKVGTREWVIETGPSINVIGGNS</sequence>
<protein>
    <submittedName>
        <fullName evidence="1">DUF3277 domain-containing protein</fullName>
    </submittedName>
</protein>
<dbReference type="InterPro" id="IPR021695">
    <property type="entry name" value="Phage_KPP10_Orf10"/>
</dbReference>